<feature type="transmembrane region" description="Helical" evidence="1">
    <location>
        <begin position="30"/>
        <end position="50"/>
    </location>
</feature>
<evidence type="ECO:0000313" key="2">
    <source>
        <dbReference type="EMBL" id="CAK9436764.1"/>
    </source>
</evidence>
<sequence length="229" mass="25124">MVPMAAHTTEADPDANPSNKNAFFSNKGKVAGTFTAVGVVVLGIVSLLLYCCCCFGGSKRNEDNDGYTDEENQYSSDEVSMHHDEKIIARPPAIHSKHSSFSSVVLKRDNSFSGRSLLSYFTSDKDGGESHVRFSNNGHKGPTGSTGGAGINRNLSRKRLMSRRNSTRDLSTGSGSIGDGDIMFPIGEFDTHWDPNNMFMDYTQSFRSINDDHDYSRKLKVTNPDDESC</sequence>
<gene>
    <name evidence="2" type="ORF">LODBEIA_P12860</name>
</gene>
<keyword evidence="1" id="KW-0472">Membrane</keyword>
<evidence type="ECO:0000256" key="1">
    <source>
        <dbReference type="SAM" id="Phobius"/>
    </source>
</evidence>
<keyword evidence="1" id="KW-0812">Transmembrane</keyword>
<protein>
    <recommendedName>
        <fullName evidence="4">Mid2 domain-containing protein</fullName>
    </recommendedName>
</protein>
<evidence type="ECO:0008006" key="4">
    <source>
        <dbReference type="Google" id="ProtNLM"/>
    </source>
</evidence>
<keyword evidence="3" id="KW-1185">Reference proteome</keyword>
<name>A0ABP0ZFW7_9ASCO</name>
<keyword evidence="1" id="KW-1133">Transmembrane helix</keyword>
<dbReference type="GeneID" id="92206482"/>
<evidence type="ECO:0000313" key="3">
    <source>
        <dbReference type="Proteomes" id="UP001497383"/>
    </source>
</evidence>
<dbReference type="EMBL" id="OZ022406">
    <property type="protein sequence ID" value="CAK9436764.1"/>
    <property type="molecule type" value="Genomic_DNA"/>
</dbReference>
<organism evidence="2 3">
    <name type="scientific">Lodderomyces beijingensis</name>
    <dbReference type="NCBI Taxonomy" id="1775926"/>
    <lineage>
        <taxon>Eukaryota</taxon>
        <taxon>Fungi</taxon>
        <taxon>Dikarya</taxon>
        <taxon>Ascomycota</taxon>
        <taxon>Saccharomycotina</taxon>
        <taxon>Pichiomycetes</taxon>
        <taxon>Debaryomycetaceae</taxon>
        <taxon>Candida/Lodderomyces clade</taxon>
        <taxon>Lodderomyces</taxon>
    </lineage>
</organism>
<reference evidence="2 3" key="1">
    <citation type="submission" date="2024-03" db="EMBL/GenBank/DDBJ databases">
        <authorList>
            <person name="Brejova B."/>
        </authorList>
    </citation>
    <scope>NUCLEOTIDE SEQUENCE [LARGE SCALE GENOMIC DNA]</scope>
    <source>
        <strain evidence="2 3">CBS 14171</strain>
    </source>
</reference>
<proteinExistence type="predicted"/>
<dbReference type="Proteomes" id="UP001497383">
    <property type="component" value="Chromosome 2"/>
</dbReference>
<accession>A0ABP0ZFW7</accession>
<dbReference type="RefSeq" id="XP_066828224.1">
    <property type="nucleotide sequence ID" value="XM_066971157.1"/>
</dbReference>